<feature type="transmembrane region" description="Helical" evidence="1">
    <location>
        <begin position="32"/>
        <end position="49"/>
    </location>
</feature>
<protein>
    <submittedName>
        <fullName evidence="2">Uncharacterized protein</fullName>
    </submittedName>
</protein>
<feature type="transmembrane region" description="Helical" evidence="1">
    <location>
        <begin position="142"/>
        <end position="160"/>
    </location>
</feature>
<feature type="transmembrane region" description="Helical" evidence="1">
    <location>
        <begin position="69"/>
        <end position="88"/>
    </location>
</feature>
<reference evidence="2 3" key="1">
    <citation type="submission" date="2019-09" db="EMBL/GenBank/DDBJ databases">
        <title>Taxonomy of Antarctic Massilia spp.: description of Massilia rubra sp. nov., Massilia aquatica sp. nov., Massilia mucilaginosa sp. nov., Massilia frigida sp. nov. isolated from streams, lakes and regoliths.</title>
        <authorList>
            <person name="Holochova P."/>
            <person name="Sedlacek I."/>
            <person name="Kralova S."/>
            <person name="Maslanova I."/>
            <person name="Busse H.-J."/>
            <person name="Stankova E."/>
            <person name="Vrbovska V."/>
            <person name="Kovarovic V."/>
            <person name="Bartak M."/>
            <person name="Svec P."/>
            <person name="Pantucek R."/>
        </authorList>
    </citation>
    <scope>NUCLEOTIDE SEQUENCE [LARGE SCALE GENOMIC DNA]</scope>
    <source>
        <strain evidence="2 3">CCM 8693</strain>
    </source>
</reference>
<feature type="transmembrane region" description="Helical" evidence="1">
    <location>
        <begin position="256"/>
        <end position="274"/>
    </location>
</feature>
<dbReference type="Proteomes" id="UP000819052">
    <property type="component" value="Unassembled WGS sequence"/>
</dbReference>
<accession>A0ABX0MRG4</accession>
<name>A0ABX0MRG4_9BURK</name>
<evidence type="ECO:0000256" key="1">
    <source>
        <dbReference type="SAM" id="Phobius"/>
    </source>
</evidence>
<keyword evidence="1" id="KW-0812">Transmembrane</keyword>
<dbReference type="RefSeq" id="WP_167081826.1">
    <property type="nucleotide sequence ID" value="NZ_VVIW01000040.1"/>
</dbReference>
<organism evidence="2 3">
    <name type="scientific">Massilia aquatica</name>
    <dbReference type="NCBI Taxonomy" id="2609000"/>
    <lineage>
        <taxon>Bacteria</taxon>
        <taxon>Pseudomonadati</taxon>
        <taxon>Pseudomonadota</taxon>
        <taxon>Betaproteobacteria</taxon>
        <taxon>Burkholderiales</taxon>
        <taxon>Oxalobacteraceae</taxon>
        <taxon>Telluria group</taxon>
        <taxon>Massilia</taxon>
    </lineage>
</organism>
<evidence type="ECO:0000313" key="2">
    <source>
        <dbReference type="EMBL" id="NHZ44811.1"/>
    </source>
</evidence>
<gene>
    <name evidence="2" type="ORF">F1609_32375</name>
</gene>
<keyword evidence="1" id="KW-0472">Membrane</keyword>
<dbReference type="EMBL" id="VVIW01000040">
    <property type="protein sequence ID" value="NHZ44811.1"/>
    <property type="molecule type" value="Genomic_DNA"/>
</dbReference>
<keyword evidence="1" id="KW-1133">Transmembrane helix</keyword>
<proteinExistence type="predicted"/>
<feature type="transmembrane region" description="Helical" evidence="1">
    <location>
        <begin position="95"/>
        <end position="122"/>
    </location>
</feature>
<sequence length="291" mass="29289">MSETVLRDEDSGGLNRAFALCKKWAEDHQAEVGIAEMAMGAAILSWGVMNGHLTMGQDIAASNVADISGLTGIGVGALSSTILATTLLKGVFVGGVGLVAGVTCIPAAVIVGGGAVILGSLGYVAGDKIASLFSSSFDFQDLLSGASIIAVGTALLIDGARRLVKDERVLALASDFHAGVIKLVPQTTEIVVASWTELQRLVHDLAERPSGYAAIGSTTLAGAGIGSTLAAGSVTLLGSSGLGAVALSLGIVSAPVWPIIAGGAAGLTLGVAAWRRIRKYQVRTVKIGEAK</sequence>
<keyword evidence="3" id="KW-1185">Reference proteome</keyword>
<evidence type="ECO:0000313" key="3">
    <source>
        <dbReference type="Proteomes" id="UP000819052"/>
    </source>
</evidence>
<comment type="caution">
    <text evidence="2">The sequence shown here is derived from an EMBL/GenBank/DDBJ whole genome shotgun (WGS) entry which is preliminary data.</text>
</comment>